<evidence type="ECO:0000259" key="7">
    <source>
        <dbReference type="SMART" id="SM00454"/>
    </source>
</evidence>
<feature type="repeat" description="MBT" evidence="5">
    <location>
        <begin position="193"/>
        <end position="290"/>
    </location>
</feature>
<dbReference type="InterPro" id="IPR021987">
    <property type="entry name" value="SLED"/>
</dbReference>
<evidence type="ECO:0000256" key="1">
    <source>
        <dbReference type="ARBA" id="ARBA00004123"/>
    </source>
</evidence>
<evidence type="ECO:0000256" key="3">
    <source>
        <dbReference type="ARBA" id="ARBA00022737"/>
    </source>
</evidence>
<dbReference type="AlphaFoldDB" id="A0A8C9G0V1"/>
<dbReference type="Gene3D" id="1.10.150.50">
    <property type="entry name" value="Transcription Factor, Ets-1"/>
    <property type="match status" value="1"/>
</dbReference>
<dbReference type="InterPro" id="IPR004092">
    <property type="entry name" value="Mbt"/>
</dbReference>
<dbReference type="GO" id="GO:0005634">
    <property type="term" value="C:nucleus"/>
    <property type="evidence" value="ECO:0007669"/>
    <property type="project" value="UniProtKB-SubCell"/>
</dbReference>
<evidence type="ECO:0000256" key="2">
    <source>
        <dbReference type="ARBA" id="ARBA00022491"/>
    </source>
</evidence>
<dbReference type="CDD" id="cd09581">
    <property type="entry name" value="SAM_Scm-like-4MBT1_2"/>
    <property type="match status" value="1"/>
</dbReference>
<dbReference type="SMART" id="SM00454">
    <property type="entry name" value="SAM"/>
    <property type="match status" value="1"/>
</dbReference>
<dbReference type="CDD" id="cd20116">
    <property type="entry name" value="MBT_SFMBT2_rpt3"/>
    <property type="match status" value="1"/>
</dbReference>
<feature type="compositionally biased region" description="Basic and acidic residues" evidence="6">
    <location>
        <begin position="547"/>
        <end position="564"/>
    </location>
</feature>
<dbReference type="SUPFAM" id="SSF47769">
    <property type="entry name" value="SAM/Pointed domain"/>
    <property type="match status" value="1"/>
</dbReference>
<dbReference type="PANTHER" id="PTHR12247:SF62">
    <property type="entry name" value="SCM-LIKE WITH FOUR MBT DOMAINS PROTEIN 2"/>
    <property type="match status" value="1"/>
</dbReference>
<dbReference type="Ensembl" id="ENSPSTT00000023465.1">
    <property type="protein sequence ID" value="ENSPSTP00000022344.1"/>
    <property type="gene ID" value="ENSPSTG00000016381.1"/>
</dbReference>
<keyword evidence="9" id="KW-1185">Reference proteome</keyword>
<dbReference type="GO" id="GO:0003714">
    <property type="term" value="F:transcription corepressor activity"/>
    <property type="evidence" value="ECO:0007669"/>
    <property type="project" value="InterPro"/>
</dbReference>
<reference evidence="8" key="2">
    <citation type="submission" date="2025-09" db="UniProtKB">
        <authorList>
            <consortium name="Ensembl"/>
        </authorList>
    </citation>
    <scope>IDENTIFICATION</scope>
</reference>
<dbReference type="PROSITE" id="PS51079">
    <property type="entry name" value="MBT"/>
    <property type="match status" value="2"/>
</dbReference>
<dbReference type="SUPFAM" id="SSF63748">
    <property type="entry name" value="Tudor/PWWP/MBT"/>
    <property type="match status" value="2"/>
</dbReference>
<dbReference type="Pfam" id="PF00536">
    <property type="entry name" value="SAM_1"/>
    <property type="match status" value="1"/>
</dbReference>
<evidence type="ECO:0000256" key="5">
    <source>
        <dbReference type="PROSITE-ProRule" id="PRU00459"/>
    </source>
</evidence>
<dbReference type="FunFam" id="2.30.30.140:FF:000010">
    <property type="entry name" value="MBT domain-containing protein 1 isoform X1"/>
    <property type="match status" value="1"/>
</dbReference>
<dbReference type="PANTHER" id="PTHR12247">
    <property type="entry name" value="POLYCOMB GROUP PROTEIN"/>
    <property type="match status" value="1"/>
</dbReference>
<dbReference type="InterPro" id="IPR013761">
    <property type="entry name" value="SAM/pointed_sf"/>
</dbReference>
<dbReference type="Gene3D" id="3.90.1150.190">
    <property type="entry name" value="SLED domain"/>
    <property type="match status" value="1"/>
</dbReference>
<dbReference type="InterPro" id="IPR038348">
    <property type="entry name" value="SLED_sf"/>
</dbReference>
<evidence type="ECO:0000313" key="8">
    <source>
        <dbReference type="Ensembl" id="ENSPSTP00000022344.1"/>
    </source>
</evidence>
<evidence type="ECO:0000256" key="4">
    <source>
        <dbReference type="ARBA" id="ARBA00023242"/>
    </source>
</evidence>
<dbReference type="CDD" id="cd20118">
    <property type="entry name" value="MBT_SFMBT2_rpt4"/>
    <property type="match status" value="1"/>
</dbReference>
<evidence type="ECO:0000313" key="9">
    <source>
        <dbReference type="Proteomes" id="UP000694428"/>
    </source>
</evidence>
<protein>
    <submittedName>
        <fullName evidence="8">Scm like with four mbt domains 2</fullName>
    </submittedName>
</protein>
<feature type="compositionally biased region" description="Acidic residues" evidence="6">
    <location>
        <begin position="474"/>
        <end position="493"/>
    </location>
</feature>
<keyword evidence="4" id="KW-0539">Nucleus</keyword>
<keyword evidence="2" id="KW-0678">Repressor</keyword>
<dbReference type="GO" id="GO:0042393">
    <property type="term" value="F:histone binding"/>
    <property type="evidence" value="ECO:0007669"/>
    <property type="project" value="InterPro"/>
</dbReference>
<feature type="compositionally biased region" description="Basic and acidic residues" evidence="6">
    <location>
        <begin position="523"/>
        <end position="534"/>
    </location>
</feature>
<dbReference type="InterPro" id="IPR037604">
    <property type="entry name" value="Scm-like-4MBT1/2_SAM"/>
</dbReference>
<feature type="compositionally biased region" description="Basic residues" evidence="6">
    <location>
        <begin position="441"/>
        <end position="463"/>
    </location>
</feature>
<feature type="domain" description="SAM" evidence="7">
    <location>
        <begin position="574"/>
        <end position="640"/>
    </location>
</feature>
<keyword evidence="3" id="KW-0677">Repeat</keyword>
<comment type="subcellular location">
    <subcellularLocation>
        <location evidence="1">Nucleus</location>
    </subcellularLocation>
</comment>
<accession>A0A8C9G0V1</accession>
<feature type="region of interest" description="Disordered" evidence="6">
    <location>
        <begin position="431"/>
        <end position="564"/>
    </location>
</feature>
<dbReference type="InterPro" id="IPR047354">
    <property type="entry name" value="MBT_SFMBT2_rpt3"/>
</dbReference>
<dbReference type="Pfam" id="PF02820">
    <property type="entry name" value="MBT"/>
    <property type="match status" value="2"/>
</dbReference>
<dbReference type="InterPro" id="IPR001660">
    <property type="entry name" value="SAM"/>
</dbReference>
<dbReference type="Gene3D" id="2.30.30.140">
    <property type="match status" value="2"/>
</dbReference>
<organism evidence="8 9">
    <name type="scientific">Pavo cristatus</name>
    <name type="common">Indian peafowl</name>
    <name type="synonym">Blue peafowl</name>
    <dbReference type="NCBI Taxonomy" id="9049"/>
    <lineage>
        <taxon>Eukaryota</taxon>
        <taxon>Metazoa</taxon>
        <taxon>Chordata</taxon>
        <taxon>Craniata</taxon>
        <taxon>Vertebrata</taxon>
        <taxon>Euteleostomi</taxon>
        <taxon>Archelosauria</taxon>
        <taxon>Archosauria</taxon>
        <taxon>Dinosauria</taxon>
        <taxon>Saurischia</taxon>
        <taxon>Theropoda</taxon>
        <taxon>Coelurosauria</taxon>
        <taxon>Aves</taxon>
        <taxon>Neognathae</taxon>
        <taxon>Galloanserae</taxon>
        <taxon>Galliformes</taxon>
        <taxon>Phasianidae</taxon>
        <taxon>Phasianinae</taxon>
        <taxon>Pavo</taxon>
    </lineage>
</organism>
<dbReference type="GO" id="GO:0003682">
    <property type="term" value="F:chromatin binding"/>
    <property type="evidence" value="ECO:0007669"/>
    <property type="project" value="TreeGrafter"/>
</dbReference>
<name>A0A8C9G0V1_PAVCR</name>
<feature type="repeat" description="MBT" evidence="5">
    <location>
        <begin position="35"/>
        <end position="185"/>
    </location>
</feature>
<dbReference type="SMART" id="SM00561">
    <property type="entry name" value="MBT"/>
    <property type="match status" value="2"/>
</dbReference>
<dbReference type="FunFam" id="1.10.150.50:FF:000027">
    <property type="entry name" value="scm-like with four MBT domains protein 2"/>
    <property type="match status" value="1"/>
</dbReference>
<reference evidence="8" key="1">
    <citation type="submission" date="2025-08" db="UniProtKB">
        <authorList>
            <consortium name="Ensembl"/>
        </authorList>
    </citation>
    <scope>IDENTIFICATION</scope>
</reference>
<proteinExistence type="predicted"/>
<evidence type="ECO:0000256" key="6">
    <source>
        <dbReference type="SAM" id="MobiDB-lite"/>
    </source>
</evidence>
<sequence length="647" mass="72369">MISLSKMYTKSPLQSAALSISFLPSSSAAIKEKYVDWTEFLIHDLTGARTAPANLLEGVCIRLQFLSDTVLWCACCSSACAPHPSFVAGADTPPIPLPCSFPQDHADLRNHFFTVGMKLEAVNMREPFHICPASVTKVFNSHYLQVTIDDLRPEPSKISMLCHADSLGILPIQWCLKNGVNLTPPKGYSGQDFDWADYQKQCGAEAAPHLCFRNTSFSRGFTKNMKLEAVNPRNPAEICVASITSVKGRLMWLHLEGLQMPSPEYIVDVESMDIFPVGWCEANAYNLTPPHKAVCKCMETSVPVEKIPHDLCPVPQPDTTGKAVLSMVINAAYKPGSVLRELQLVEDPQWNFQEETLKAKYRGKTYRATVKIVRTSDQVADFCRRVCAKLECCPNLFSPVLVAEVCPENCSIHTKTKYTYYYGKRKKIIKPPIGENNNKSGHVKPARRRKRRKSIFVQKKRRSSAVDLNAAGSESEEDEPDAVEDETGSEETSSELRDDQTDTSSAEVPSARPRRAVTLRSSTELDRPPPLERARRSRRPQPISCSEVEKSPQVKEEGIPTHEEEEKLILDSNPLEWTVTDVVRFIKLTDCAPLAKIFQEQDIDGQALLLLTLPTVQECMELKLGPAIKLCHQIERVKVAFYAQYAN</sequence>
<dbReference type="Proteomes" id="UP000694428">
    <property type="component" value="Unplaced"/>
</dbReference>
<dbReference type="InterPro" id="IPR047355">
    <property type="entry name" value="MBT_SFMBT2_rpt4"/>
</dbReference>
<dbReference type="InterPro" id="IPR050548">
    <property type="entry name" value="PcG_chromatin_remod_factors"/>
</dbReference>
<dbReference type="Pfam" id="PF12140">
    <property type="entry name" value="SLED"/>
    <property type="match status" value="1"/>
</dbReference>